<organism evidence="2 3">
    <name type="scientific">Marinobacter salarius</name>
    <dbReference type="NCBI Taxonomy" id="1420917"/>
    <lineage>
        <taxon>Bacteria</taxon>
        <taxon>Pseudomonadati</taxon>
        <taxon>Pseudomonadota</taxon>
        <taxon>Gammaproteobacteria</taxon>
        <taxon>Pseudomonadales</taxon>
        <taxon>Marinobacteraceae</taxon>
        <taxon>Marinobacter</taxon>
    </lineage>
</organism>
<dbReference type="AlphaFoldDB" id="A0A1W6KDX8"/>
<reference evidence="2 3" key="1">
    <citation type="submission" date="2017-04" db="EMBL/GenBank/DDBJ databases">
        <title>Genome Sequence of Marinobacter salarius strain SMR5 Isolated from a culture of the Diatom Skeletonema marinoi.</title>
        <authorList>
            <person name="Topel M."/>
            <person name="Pinder M.I.M."/>
            <person name="Johansson O.N."/>
            <person name="Kourtchenko O."/>
            <person name="Godhe A."/>
            <person name="Clarke A.K."/>
        </authorList>
    </citation>
    <scope>NUCLEOTIDE SEQUENCE [LARGE SCALE GENOMIC DNA]</scope>
    <source>
        <strain evidence="2 3">SMR5</strain>
    </source>
</reference>
<dbReference type="EMBL" id="CP020931">
    <property type="protein sequence ID" value="ARM85519.1"/>
    <property type="molecule type" value="Genomic_DNA"/>
</dbReference>
<feature type="transmembrane region" description="Helical" evidence="1">
    <location>
        <begin position="12"/>
        <end position="32"/>
    </location>
</feature>
<gene>
    <name evidence="2" type="ORF">MARSALSMR5_03486</name>
</gene>
<keyword evidence="1" id="KW-0472">Membrane</keyword>
<protein>
    <submittedName>
        <fullName evidence="2">MSHA biogenesis protein MshP</fullName>
    </submittedName>
</protein>
<keyword evidence="1" id="KW-0812">Transmembrane</keyword>
<dbReference type="RefSeq" id="WP_085681639.1">
    <property type="nucleotide sequence ID" value="NZ_CP020931.1"/>
</dbReference>
<accession>A0A1W6KDX8</accession>
<dbReference type="Proteomes" id="UP000193100">
    <property type="component" value="Chromosome"/>
</dbReference>
<dbReference type="GeneID" id="77257409"/>
<proteinExistence type="predicted"/>
<evidence type="ECO:0000313" key="2">
    <source>
        <dbReference type="EMBL" id="ARM85519.1"/>
    </source>
</evidence>
<name>A0A1W6KDX8_9GAMM</name>
<evidence type="ECO:0000256" key="1">
    <source>
        <dbReference type="SAM" id="Phobius"/>
    </source>
</evidence>
<keyword evidence="1" id="KW-1133">Transmembrane helix</keyword>
<evidence type="ECO:0000313" key="3">
    <source>
        <dbReference type="Proteomes" id="UP000193100"/>
    </source>
</evidence>
<sequence>MFPDRSRQHQAGAGLPVALFVITVLSLLVLGMSQMQQISGESVSLQIQSQRAFFAAESGAQVAVRDVLEASDCAGLNSPLVFNDAGGLQSCRSRMTCESVAANIGGSGGNTVFTITSTGQCGAGPDESTRVVEVRVR</sequence>